<dbReference type="Proteomes" id="UP000828390">
    <property type="component" value="Unassembled WGS sequence"/>
</dbReference>
<name>A0A9D4QQT1_DREPO</name>
<gene>
    <name evidence="1" type="ORF">DPMN_113394</name>
</gene>
<keyword evidence="2" id="KW-1185">Reference proteome</keyword>
<dbReference type="EMBL" id="JAIWYP010000004">
    <property type="protein sequence ID" value="KAH3839954.1"/>
    <property type="molecule type" value="Genomic_DNA"/>
</dbReference>
<comment type="caution">
    <text evidence="1">The sequence shown here is derived from an EMBL/GenBank/DDBJ whole genome shotgun (WGS) entry which is preliminary data.</text>
</comment>
<reference evidence="1" key="1">
    <citation type="journal article" date="2019" name="bioRxiv">
        <title>The Genome of the Zebra Mussel, Dreissena polymorpha: A Resource for Invasive Species Research.</title>
        <authorList>
            <person name="McCartney M.A."/>
            <person name="Auch B."/>
            <person name="Kono T."/>
            <person name="Mallez S."/>
            <person name="Zhang Y."/>
            <person name="Obille A."/>
            <person name="Becker A."/>
            <person name="Abrahante J.E."/>
            <person name="Garbe J."/>
            <person name="Badalamenti J.P."/>
            <person name="Herman A."/>
            <person name="Mangelson H."/>
            <person name="Liachko I."/>
            <person name="Sullivan S."/>
            <person name="Sone E.D."/>
            <person name="Koren S."/>
            <person name="Silverstein K.A.T."/>
            <person name="Beckman K.B."/>
            <person name="Gohl D.M."/>
        </authorList>
    </citation>
    <scope>NUCLEOTIDE SEQUENCE</scope>
    <source>
        <strain evidence="1">Duluth1</strain>
        <tissue evidence="1">Whole animal</tissue>
    </source>
</reference>
<organism evidence="1 2">
    <name type="scientific">Dreissena polymorpha</name>
    <name type="common">Zebra mussel</name>
    <name type="synonym">Mytilus polymorpha</name>
    <dbReference type="NCBI Taxonomy" id="45954"/>
    <lineage>
        <taxon>Eukaryota</taxon>
        <taxon>Metazoa</taxon>
        <taxon>Spiralia</taxon>
        <taxon>Lophotrochozoa</taxon>
        <taxon>Mollusca</taxon>
        <taxon>Bivalvia</taxon>
        <taxon>Autobranchia</taxon>
        <taxon>Heteroconchia</taxon>
        <taxon>Euheterodonta</taxon>
        <taxon>Imparidentia</taxon>
        <taxon>Neoheterodontei</taxon>
        <taxon>Myida</taxon>
        <taxon>Dreissenoidea</taxon>
        <taxon>Dreissenidae</taxon>
        <taxon>Dreissena</taxon>
    </lineage>
</organism>
<evidence type="ECO:0000313" key="1">
    <source>
        <dbReference type="EMBL" id="KAH3839954.1"/>
    </source>
</evidence>
<evidence type="ECO:0000313" key="2">
    <source>
        <dbReference type="Proteomes" id="UP000828390"/>
    </source>
</evidence>
<accession>A0A9D4QQT1</accession>
<reference evidence="1" key="2">
    <citation type="submission" date="2020-11" db="EMBL/GenBank/DDBJ databases">
        <authorList>
            <person name="McCartney M.A."/>
            <person name="Auch B."/>
            <person name="Kono T."/>
            <person name="Mallez S."/>
            <person name="Becker A."/>
            <person name="Gohl D.M."/>
            <person name="Silverstein K.A.T."/>
            <person name="Koren S."/>
            <person name="Bechman K.B."/>
            <person name="Herman A."/>
            <person name="Abrahante J.E."/>
            <person name="Garbe J."/>
        </authorList>
    </citation>
    <scope>NUCLEOTIDE SEQUENCE</scope>
    <source>
        <strain evidence="1">Duluth1</strain>
        <tissue evidence="1">Whole animal</tissue>
    </source>
</reference>
<proteinExistence type="predicted"/>
<protein>
    <submittedName>
        <fullName evidence="1">Uncharacterized protein</fullName>
    </submittedName>
</protein>
<dbReference type="AlphaFoldDB" id="A0A9D4QQT1"/>
<sequence length="99" mass="11208">MDSIILFLDVSTYIAPRGAGLSDARACCTQSCRCGIGTLKYMQAHDLSLIQGKLGLMHVLKGSSQTRVCSLHRLMRDDTVYLHWTSFEQNFHESRKFCH</sequence>